<reference evidence="2" key="1">
    <citation type="submission" date="2021-06" db="EMBL/GenBank/DDBJ databases">
        <title>Comparative genomics, transcriptomics and evolutionary studies reveal genomic signatures of adaptation to plant cell wall in hemibiotrophic fungi.</title>
        <authorList>
            <consortium name="DOE Joint Genome Institute"/>
            <person name="Baroncelli R."/>
            <person name="Diaz J.F."/>
            <person name="Benocci T."/>
            <person name="Peng M."/>
            <person name="Battaglia E."/>
            <person name="Haridas S."/>
            <person name="Andreopoulos W."/>
            <person name="Labutti K."/>
            <person name="Pangilinan J."/>
            <person name="Floch G.L."/>
            <person name="Makela M.R."/>
            <person name="Henrissat B."/>
            <person name="Grigoriev I.V."/>
            <person name="Crouch J.A."/>
            <person name="De Vries R.P."/>
            <person name="Sukno S.A."/>
            <person name="Thon M.R."/>
        </authorList>
    </citation>
    <scope>NUCLEOTIDE SEQUENCE</scope>
    <source>
        <strain evidence="2">CBS 125086</strain>
    </source>
</reference>
<feature type="transmembrane region" description="Helical" evidence="1">
    <location>
        <begin position="7"/>
        <end position="30"/>
    </location>
</feature>
<dbReference type="RefSeq" id="XP_060420389.1">
    <property type="nucleotide sequence ID" value="XM_060551062.1"/>
</dbReference>
<comment type="caution">
    <text evidence="2">The sequence shown here is derived from an EMBL/GenBank/DDBJ whole genome shotgun (WGS) entry which is preliminary data.</text>
</comment>
<evidence type="ECO:0000256" key="1">
    <source>
        <dbReference type="SAM" id="Phobius"/>
    </source>
</evidence>
<keyword evidence="3" id="KW-1185">Reference proteome</keyword>
<dbReference type="GeneID" id="85435302"/>
<keyword evidence="1" id="KW-0812">Transmembrane</keyword>
<gene>
    <name evidence="2" type="ORF">LY79DRAFT_152031</name>
</gene>
<evidence type="ECO:0000313" key="2">
    <source>
        <dbReference type="EMBL" id="KAK1599800.1"/>
    </source>
</evidence>
<protein>
    <submittedName>
        <fullName evidence="2">Uncharacterized protein</fullName>
    </submittedName>
</protein>
<feature type="transmembrane region" description="Helical" evidence="1">
    <location>
        <begin position="68"/>
        <end position="88"/>
    </location>
</feature>
<keyword evidence="1" id="KW-1133">Transmembrane helix</keyword>
<organism evidence="2 3">
    <name type="scientific">Colletotrichum navitas</name>
    <dbReference type="NCBI Taxonomy" id="681940"/>
    <lineage>
        <taxon>Eukaryota</taxon>
        <taxon>Fungi</taxon>
        <taxon>Dikarya</taxon>
        <taxon>Ascomycota</taxon>
        <taxon>Pezizomycotina</taxon>
        <taxon>Sordariomycetes</taxon>
        <taxon>Hypocreomycetidae</taxon>
        <taxon>Glomerellales</taxon>
        <taxon>Glomerellaceae</taxon>
        <taxon>Colletotrichum</taxon>
        <taxon>Colletotrichum graminicola species complex</taxon>
    </lineage>
</organism>
<dbReference type="PROSITE" id="PS51257">
    <property type="entry name" value="PROKAR_LIPOPROTEIN"/>
    <property type="match status" value="1"/>
</dbReference>
<evidence type="ECO:0000313" key="3">
    <source>
        <dbReference type="Proteomes" id="UP001230504"/>
    </source>
</evidence>
<accession>A0AAD8QCE0</accession>
<name>A0AAD8QCE0_9PEZI</name>
<dbReference type="EMBL" id="JAHLJV010000002">
    <property type="protein sequence ID" value="KAK1599800.1"/>
    <property type="molecule type" value="Genomic_DNA"/>
</dbReference>
<sequence length="90" mass="10171">MSRLSCACIFVSTSCYLFILLTTFFFPSLVFVSSLHKNMHIAFSIHFHPKYVYRGTLSSISVRPPDPSVLSVCLPPLNGITYLVWVVISR</sequence>
<dbReference type="Proteomes" id="UP001230504">
    <property type="component" value="Unassembled WGS sequence"/>
</dbReference>
<proteinExistence type="predicted"/>
<keyword evidence="1" id="KW-0472">Membrane</keyword>
<dbReference type="AlphaFoldDB" id="A0AAD8QCE0"/>